<feature type="transmembrane region" description="Helical" evidence="8">
    <location>
        <begin position="925"/>
        <end position="949"/>
    </location>
</feature>
<dbReference type="EMBL" id="JAHZSS010000031">
    <property type="protein sequence ID" value="MBW8192868.1"/>
    <property type="molecule type" value="Genomic_DNA"/>
</dbReference>
<dbReference type="Gene3D" id="1.20.1640.10">
    <property type="entry name" value="Multidrug efflux transporter AcrB transmembrane domain"/>
    <property type="match status" value="2"/>
</dbReference>
<comment type="caution">
    <text evidence="9">The sequence shown here is derived from an EMBL/GenBank/DDBJ whole genome shotgun (WGS) entry which is preliminary data.</text>
</comment>
<evidence type="ECO:0000256" key="5">
    <source>
        <dbReference type="ARBA" id="ARBA00022692"/>
    </source>
</evidence>
<keyword evidence="3" id="KW-0813">Transport</keyword>
<evidence type="ECO:0000256" key="6">
    <source>
        <dbReference type="ARBA" id="ARBA00022989"/>
    </source>
</evidence>
<comment type="subcellular location">
    <subcellularLocation>
        <location evidence="1">Cell membrane</location>
        <topology evidence="1">Multi-pass membrane protein</topology>
    </subcellularLocation>
</comment>
<dbReference type="PANTHER" id="PTHR32063">
    <property type="match status" value="1"/>
</dbReference>
<dbReference type="Proteomes" id="UP001166251">
    <property type="component" value="Unassembled WGS sequence"/>
</dbReference>
<dbReference type="SUPFAM" id="SSF82693">
    <property type="entry name" value="Multidrug efflux transporter AcrB pore domain, PN1, PN2, PC1 and PC2 subdomains"/>
    <property type="match status" value="2"/>
</dbReference>
<evidence type="ECO:0000256" key="7">
    <source>
        <dbReference type="ARBA" id="ARBA00023136"/>
    </source>
</evidence>
<proteinExistence type="inferred from homology"/>
<evidence type="ECO:0000256" key="8">
    <source>
        <dbReference type="SAM" id="Phobius"/>
    </source>
</evidence>
<dbReference type="SUPFAM" id="SSF82866">
    <property type="entry name" value="Multidrug efflux transporter AcrB transmembrane domain"/>
    <property type="match status" value="2"/>
</dbReference>
<comment type="similarity">
    <text evidence="2">Belongs to the resistance-nodulation-cell division (RND) (TC 2.A.6) family.</text>
</comment>
<keyword evidence="6 8" id="KW-1133">Transmembrane helix</keyword>
<feature type="transmembrane region" description="Helical" evidence="8">
    <location>
        <begin position="873"/>
        <end position="892"/>
    </location>
</feature>
<dbReference type="Gene3D" id="3.30.70.1320">
    <property type="entry name" value="Multidrug efflux transporter AcrB pore domain like"/>
    <property type="match status" value="1"/>
</dbReference>
<evidence type="ECO:0000256" key="4">
    <source>
        <dbReference type="ARBA" id="ARBA00022475"/>
    </source>
</evidence>
<feature type="transmembrane region" description="Helical" evidence="8">
    <location>
        <begin position="1014"/>
        <end position="1036"/>
    </location>
</feature>
<feature type="transmembrane region" description="Helical" evidence="8">
    <location>
        <begin position="486"/>
        <end position="505"/>
    </location>
</feature>
<dbReference type="InterPro" id="IPR027463">
    <property type="entry name" value="AcrB_DN_DC_subdom"/>
</dbReference>
<feature type="transmembrane region" description="Helical" evidence="8">
    <location>
        <begin position="446"/>
        <end position="466"/>
    </location>
</feature>
<protein>
    <submittedName>
        <fullName evidence="9">CusA/CzcA family heavy metal efflux RND transporter</fullName>
    </submittedName>
</protein>
<dbReference type="InterPro" id="IPR001036">
    <property type="entry name" value="Acrflvin-R"/>
</dbReference>
<keyword evidence="7 8" id="KW-0472">Membrane</keyword>
<sequence>MINHIIRASLQHRLLVVGLFTLIAAIGYRAMITTPLDALPDLSDVQVIVKTSYPGQSPQLVEDQITYPLSSAMLAVPGARTVRSFSMFGDSFVYVIFEDGTDIYWARSRVLESLAQLQGQLPDDVTPVLGPDASGVGWVYQYALVDRSGKHDLAELTSLQDWFIKQRLQSVSGVSEVATVGGMKNAFQVILKPQLLAAHQLDLAQVKQAIQAANGAVGGSVIEMAEAEYMVTSSGYLQSLADFAAIPIGIRTEAGVPLMLSDIATIRRGPVARRGIAELDGEGEVVGGIVVMRYGQNALETIANIKQELQQIEAGLPDGVTLQVTYDRAELIENSVDNLTRKVLEEILAVVIICGLFLLHARSTLVAVVSLPLAILMSFLLMRGLGISANIMSLGGIAIAIGALVDAAIVMVENGHKHLEAFRQQQGVEPSSQQRWQIVSKACQEVGPALFFSLLIITVSFAPVFALEAQEGRLFQPLAYTKTFAMAASAIIAITLIPVLMGYLLRGRIIAERANPISRLLIAIYRPALQWVLRFPKLTIVVALLILAGAFVPASKLGYEFMPDLEEGDLLYMPTTLPSVSAAKAGQILQQTDRLIKTVPEVQRVFGKVGRAETATDPAPLTMLETTIQLKPKSQWREGLSLDDVIAELEQRVQVPGMTNAWVQPIKTRIDMLSTGVRTPVGIKISGRDVVELERLGSEIETLMSDLPGVRSAFAQRSGAGRYLDIAPNRLAAARYGMTLEDVQQVVQIAIGGMTIDESIQGQERYPINMRYPRAWRDDIERLKVLPVITPDGHYVALQQLADVAIADGPPMLSSENGQLISWVFIDLDNSISVGEFIDIASPQLTQAINLPPRYGVSFAGQYEYMERVSERLTWLVPIVLGVIFMLLLMTFNSLLQASVILLSLPFAMVGSIWLLWWLDYNMSVAVVVGLIALAGVAAEFGVVMQVYLNQSLRELSDKQQVTEQDVQQALIKGAVSRIRPKAMTVATIFFGLLPIMWGAGVGNEVMQKIAAPMVGGMVTAPLLSLFVIPAIYLLVYRRR</sequence>
<evidence type="ECO:0000256" key="3">
    <source>
        <dbReference type="ARBA" id="ARBA00022448"/>
    </source>
</evidence>
<dbReference type="InterPro" id="IPR004763">
    <property type="entry name" value="CusA-like"/>
</dbReference>
<evidence type="ECO:0000313" key="10">
    <source>
        <dbReference type="Proteomes" id="UP001166251"/>
    </source>
</evidence>
<dbReference type="Gene3D" id="3.30.70.1440">
    <property type="entry name" value="Multidrug efflux transporter AcrB pore domain"/>
    <property type="match status" value="1"/>
</dbReference>
<keyword evidence="5 8" id="KW-0812">Transmembrane</keyword>
<feature type="transmembrane region" description="Helical" evidence="8">
    <location>
        <begin position="343"/>
        <end position="359"/>
    </location>
</feature>
<dbReference type="Pfam" id="PF00873">
    <property type="entry name" value="ACR_tran"/>
    <property type="match status" value="1"/>
</dbReference>
<dbReference type="Gene3D" id="3.30.70.1430">
    <property type="entry name" value="Multidrug efflux transporter AcrB pore domain"/>
    <property type="match status" value="2"/>
</dbReference>
<feature type="transmembrane region" description="Helical" evidence="8">
    <location>
        <begin position="391"/>
        <end position="412"/>
    </location>
</feature>
<evidence type="ECO:0000256" key="1">
    <source>
        <dbReference type="ARBA" id="ARBA00004651"/>
    </source>
</evidence>
<dbReference type="NCBIfam" id="TIGR00914">
    <property type="entry name" value="2A0601"/>
    <property type="match status" value="1"/>
</dbReference>
<gene>
    <name evidence="9" type="ORF">K0504_17660</name>
</gene>
<name>A0ABS7EKI7_9GAMM</name>
<dbReference type="SUPFAM" id="SSF82714">
    <property type="entry name" value="Multidrug efflux transporter AcrB TolC docking domain, DN and DC subdomains"/>
    <property type="match status" value="2"/>
</dbReference>
<accession>A0ABS7EKI7</accession>
<keyword evidence="10" id="KW-1185">Reference proteome</keyword>
<feature type="transmembrane region" description="Helical" evidence="8">
    <location>
        <begin position="899"/>
        <end position="919"/>
    </location>
</feature>
<evidence type="ECO:0000256" key="2">
    <source>
        <dbReference type="ARBA" id="ARBA00010942"/>
    </source>
</evidence>
<reference evidence="9" key="1">
    <citation type="submission" date="2021-07" db="EMBL/GenBank/DDBJ databases">
        <title>Neiella marina sp. nov., isolated from the intestinal content of sea cucumber Apostichopus japonicus.</title>
        <authorList>
            <person name="Bai X."/>
        </authorList>
    </citation>
    <scope>NUCLEOTIDE SEQUENCE</scope>
    <source>
        <strain evidence="9">126</strain>
    </source>
</reference>
<feature type="transmembrane region" description="Helical" evidence="8">
    <location>
        <begin position="983"/>
        <end position="1002"/>
    </location>
</feature>
<dbReference type="Gene3D" id="3.30.2090.10">
    <property type="entry name" value="Multidrug efflux transporter AcrB TolC docking domain, DN and DC subdomains"/>
    <property type="match status" value="2"/>
</dbReference>
<evidence type="ECO:0000313" key="9">
    <source>
        <dbReference type="EMBL" id="MBW8192868.1"/>
    </source>
</evidence>
<dbReference type="PANTHER" id="PTHR32063:SF19">
    <property type="entry name" value="CATION EFFLUX SYSTEM PROTEIN CUSA"/>
    <property type="match status" value="1"/>
</dbReference>
<dbReference type="PRINTS" id="PR00702">
    <property type="entry name" value="ACRIFLAVINRP"/>
</dbReference>
<feature type="transmembrane region" description="Helical" evidence="8">
    <location>
        <begin position="535"/>
        <end position="554"/>
    </location>
</feature>
<organism evidence="9 10">
    <name type="scientific">Neiella holothuriorum</name>
    <dbReference type="NCBI Taxonomy" id="2870530"/>
    <lineage>
        <taxon>Bacteria</taxon>
        <taxon>Pseudomonadati</taxon>
        <taxon>Pseudomonadota</taxon>
        <taxon>Gammaproteobacteria</taxon>
        <taxon>Alteromonadales</taxon>
        <taxon>Echinimonadaceae</taxon>
        <taxon>Neiella</taxon>
    </lineage>
</organism>
<dbReference type="RefSeq" id="WP_220105488.1">
    <property type="nucleotide sequence ID" value="NZ_JAHZSS010000031.1"/>
</dbReference>
<feature type="transmembrane region" description="Helical" evidence="8">
    <location>
        <begin position="366"/>
        <end position="385"/>
    </location>
</feature>
<keyword evidence="4" id="KW-1003">Cell membrane</keyword>